<evidence type="ECO:0000313" key="2">
    <source>
        <dbReference type="EMBL" id="KAG8593450.1"/>
    </source>
</evidence>
<feature type="signal peptide" evidence="1">
    <location>
        <begin position="1"/>
        <end position="29"/>
    </location>
</feature>
<dbReference type="Proteomes" id="UP000824782">
    <property type="component" value="Unassembled WGS sequence"/>
</dbReference>
<name>A0AAV7D7N4_ENGPU</name>
<sequence length="83" mass="9843">MASDSSRRLLLSIIRFLRLLLFMDHPCILRNHIGDPIHYGISYAKLIINEFISRFLIPTIQKQCYITIYNLSYSPVDYRRPIN</sequence>
<comment type="caution">
    <text evidence="2">The sequence shown here is derived from an EMBL/GenBank/DDBJ whole genome shotgun (WGS) entry which is preliminary data.</text>
</comment>
<accession>A0AAV7D7N4</accession>
<gene>
    <name evidence="2" type="ORF">GDO81_000838</name>
</gene>
<evidence type="ECO:0000313" key="3">
    <source>
        <dbReference type="Proteomes" id="UP000824782"/>
    </source>
</evidence>
<evidence type="ECO:0000256" key="1">
    <source>
        <dbReference type="SAM" id="SignalP"/>
    </source>
</evidence>
<evidence type="ECO:0008006" key="4">
    <source>
        <dbReference type="Google" id="ProtNLM"/>
    </source>
</evidence>
<keyword evidence="1" id="KW-0732">Signal</keyword>
<protein>
    <recommendedName>
        <fullName evidence="4">Maturase K</fullName>
    </recommendedName>
</protein>
<dbReference type="AlphaFoldDB" id="A0AAV7D7N4"/>
<feature type="chain" id="PRO_5043328011" description="Maturase K" evidence="1">
    <location>
        <begin position="30"/>
        <end position="83"/>
    </location>
</feature>
<proteinExistence type="predicted"/>
<dbReference type="EMBL" id="WNYA01000001">
    <property type="protein sequence ID" value="KAG8593450.1"/>
    <property type="molecule type" value="Genomic_DNA"/>
</dbReference>
<keyword evidence="3" id="KW-1185">Reference proteome</keyword>
<reference evidence="2" key="1">
    <citation type="thesis" date="2020" institute="ProQuest LLC" country="789 East Eisenhower Parkway, Ann Arbor, MI, USA">
        <title>Comparative Genomics and Chromosome Evolution.</title>
        <authorList>
            <person name="Mudd A.B."/>
        </authorList>
    </citation>
    <scope>NUCLEOTIDE SEQUENCE</scope>
    <source>
        <strain evidence="2">237g6f4</strain>
        <tissue evidence="2">Blood</tissue>
    </source>
</reference>
<organism evidence="2 3">
    <name type="scientific">Engystomops pustulosus</name>
    <name type="common">Tungara frog</name>
    <name type="synonym">Physalaemus pustulosus</name>
    <dbReference type="NCBI Taxonomy" id="76066"/>
    <lineage>
        <taxon>Eukaryota</taxon>
        <taxon>Metazoa</taxon>
        <taxon>Chordata</taxon>
        <taxon>Craniata</taxon>
        <taxon>Vertebrata</taxon>
        <taxon>Euteleostomi</taxon>
        <taxon>Amphibia</taxon>
        <taxon>Batrachia</taxon>
        <taxon>Anura</taxon>
        <taxon>Neobatrachia</taxon>
        <taxon>Hyloidea</taxon>
        <taxon>Leptodactylidae</taxon>
        <taxon>Leiuperinae</taxon>
        <taxon>Engystomops</taxon>
    </lineage>
</organism>